<evidence type="ECO:0008006" key="4">
    <source>
        <dbReference type="Google" id="ProtNLM"/>
    </source>
</evidence>
<dbReference type="OrthoDB" id="6057407at2"/>
<proteinExistence type="predicted"/>
<feature type="signal peptide" evidence="1">
    <location>
        <begin position="1"/>
        <end position="19"/>
    </location>
</feature>
<evidence type="ECO:0000313" key="3">
    <source>
        <dbReference type="Proteomes" id="UP000050940"/>
    </source>
</evidence>
<sequence>MKKLDTCLFALLLCLPLAACGGQPSSSTATETADTTLGKKVREATDEARRKLATENISVSRNNGVKAEITPAGDLLIDGKAVAIDDAQRKLLLDYRTQIVKVAEAGIDVGVQGANLGMRAAGEAIKGIFSGDTDKIEERVNAEAKRLEESALKICEQMPAMLATQQQLATAVPEFKPYATMDQDDIEECRKGSVTLR</sequence>
<dbReference type="PATRIC" id="fig|659018.3.peg.382"/>
<gene>
    <name evidence="2" type="ORF">ABB34_02615</name>
</gene>
<evidence type="ECO:0000256" key="1">
    <source>
        <dbReference type="SAM" id="SignalP"/>
    </source>
</evidence>
<keyword evidence="3" id="KW-1185">Reference proteome</keyword>
<feature type="chain" id="PRO_5006396627" description="Lipoprotein" evidence="1">
    <location>
        <begin position="20"/>
        <end position="197"/>
    </location>
</feature>
<dbReference type="Pfam" id="PF11101">
    <property type="entry name" value="DUF2884"/>
    <property type="match status" value="2"/>
</dbReference>
<dbReference type="STRING" id="659018.ABB34_02615"/>
<keyword evidence="1" id="KW-0732">Signal</keyword>
<dbReference type="InterPro" id="IPR021307">
    <property type="entry name" value="DUF2884"/>
</dbReference>
<dbReference type="RefSeq" id="WP_057639687.1">
    <property type="nucleotide sequence ID" value="NZ_LDJP01000012.1"/>
</dbReference>
<reference evidence="2 3" key="1">
    <citation type="submission" date="2015-05" db="EMBL/GenBank/DDBJ databases">
        <title>Genome sequencing and analysis of members of genus Stenotrophomonas.</title>
        <authorList>
            <person name="Patil P.P."/>
            <person name="Midha S."/>
            <person name="Patil P.B."/>
        </authorList>
    </citation>
    <scope>NUCLEOTIDE SEQUENCE [LARGE SCALE GENOMIC DNA]</scope>
    <source>
        <strain evidence="2 3">JCM 16244</strain>
    </source>
</reference>
<organism evidence="2 3">
    <name type="scientific">Stenotrophomonas daejeonensis</name>
    <dbReference type="NCBI Taxonomy" id="659018"/>
    <lineage>
        <taxon>Bacteria</taxon>
        <taxon>Pseudomonadati</taxon>
        <taxon>Pseudomonadota</taxon>
        <taxon>Gammaproteobacteria</taxon>
        <taxon>Lysobacterales</taxon>
        <taxon>Lysobacteraceae</taxon>
        <taxon>Stenotrophomonas</taxon>
    </lineage>
</organism>
<name>A0A0R0E1P9_9GAMM</name>
<accession>A0A0R0E1P9</accession>
<evidence type="ECO:0000313" key="2">
    <source>
        <dbReference type="EMBL" id="KRG87878.1"/>
    </source>
</evidence>
<dbReference type="EMBL" id="LDJP01000012">
    <property type="protein sequence ID" value="KRG87878.1"/>
    <property type="molecule type" value="Genomic_DNA"/>
</dbReference>
<protein>
    <recommendedName>
        <fullName evidence="4">Lipoprotein</fullName>
    </recommendedName>
</protein>
<dbReference type="AlphaFoldDB" id="A0A0R0E1P9"/>
<dbReference type="Proteomes" id="UP000050940">
    <property type="component" value="Unassembled WGS sequence"/>
</dbReference>
<comment type="caution">
    <text evidence="2">The sequence shown here is derived from an EMBL/GenBank/DDBJ whole genome shotgun (WGS) entry which is preliminary data.</text>
</comment>